<proteinExistence type="predicted"/>
<dbReference type="AlphaFoldDB" id="A0A6H0KTJ1"/>
<dbReference type="PROSITE" id="PS51257">
    <property type="entry name" value="PROKAR_LIPOPROTEIN"/>
    <property type="match status" value="1"/>
</dbReference>
<evidence type="ECO:0000313" key="5">
    <source>
        <dbReference type="EMBL" id="QIU95808.1"/>
    </source>
</evidence>
<protein>
    <submittedName>
        <fullName evidence="5">DUF1735 domain-containing protein</fullName>
    </submittedName>
</protein>
<dbReference type="KEGG" id="bfc:BacF7301_17360"/>
<evidence type="ECO:0000313" key="6">
    <source>
        <dbReference type="Proteomes" id="UP000501780"/>
    </source>
</evidence>
<evidence type="ECO:0000259" key="2">
    <source>
        <dbReference type="Pfam" id="PF00754"/>
    </source>
</evidence>
<dbReference type="Gene3D" id="2.60.40.1740">
    <property type="entry name" value="hypothetical protein (bacova_03559)"/>
    <property type="match status" value="2"/>
</dbReference>
<evidence type="ECO:0000256" key="1">
    <source>
        <dbReference type="SAM" id="SignalP"/>
    </source>
</evidence>
<dbReference type="EMBL" id="CP050831">
    <property type="protein sequence ID" value="QIU95808.1"/>
    <property type="molecule type" value="Genomic_DNA"/>
</dbReference>
<dbReference type="Proteomes" id="UP000501780">
    <property type="component" value="Chromosome"/>
</dbReference>
<gene>
    <name evidence="5" type="ORF">BacF7301_17360</name>
</gene>
<dbReference type="InterPro" id="IPR000421">
    <property type="entry name" value="FA58C"/>
</dbReference>
<dbReference type="Pfam" id="PF00754">
    <property type="entry name" value="F5_F8_type_C"/>
    <property type="match status" value="1"/>
</dbReference>
<dbReference type="InterPro" id="IPR008979">
    <property type="entry name" value="Galactose-bd-like_sf"/>
</dbReference>
<feature type="signal peptide" evidence="1">
    <location>
        <begin position="1"/>
        <end position="22"/>
    </location>
</feature>
<evidence type="ECO:0000259" key="3">
    <source>
        <dbReference type="Pfam" id="PF08522"/>
    </source>
</evidence>
<dbReference type="Gene3D" id="2.60.120.260">
    <property type="entry name" value="Galactose-binding domain-like"/>
    <property type="match status" value="1"/>
</dbReference>
<dbReference type="Pfam" id="PF08522">
    <property type="entry name" value="BT_3987-like_N"/>
    <property type="match status" value="1"/>
</dbReference>
<feature type="domain" description="BT-3987-like N-terminal" evidence="3">
    <location>
        <begin position="218"/>
        <end position="298"/>
    </location>
</feature>
<accession>A0A6H0KTJ1</accession>
<name>A0A6H0KTJ1_9BACE</name>
<organism evidence="5 6">
    <name type="scientific">Bacteroides faecium</name>
    <dbReference type="NCBI Taxonomy" id="2715212"/>
    <lineage>
        <taxon>Bacteria</taxon>
        <taxon>Pseudomonadati</taxon>
        <taxon>Bacteroidota</taxon>
        <taxon>Bacteroidia</taxon>
        <taxon>Bacteroidales</taxon>
        <taxon>Bacteroidaceae</taxon>
        <taxon>Bacteroides</taxon>
    </lineage>
</organism>
<dbReference type="Pfam" id="PF16390">
    <property type="entry name" value="DUF4999"/>
    <property type="match status" value="1"/>
</dbReference>
<feature type="domain" description="F5/8 type C" evidence="2">
    <location>
        <begin position="362"/>
        <end position="448"/>
    </location>
</feature>
<sequence length="461" mass="51377">MKTLFKNLLMYIPLLISLLFIAACSDDESADPYDTNYVYIYSPANTDNVLEYKGNGTFLVEIAPECIINPVRCTKPAPRDLTVQLSIDPSLVESYNQSNGTNYTLLKNVQLENETLYIKQGEYESADSLKVHYTDMSEFQNGAENYILPIAITAINSSDVSLSESSRIYLTFTSHCRVNLVEMNVSSNSMELIYENGEFTNLIGQLELKNIFHSSWAADDDISVSLKIDQRMVDTYNALNGTNLKFMPNASFENATTVIKKGTTNTETPIVIAFSDDMASVEFGQGYLLPVTIAKVDGIGAAIGESITTYIVFKTIEKVTISVEDAPVGTAISDFTDWNLTVNGQTGVYGVPWMNLITNPGGNRVSAWYTSSVMELDMGKQQKVSSIHIEYYSRSLYSATEATFEFSIDGVDYKRGECKMDAAIVQNFILKYPVEARYIRIRNVKSNRGAYPIGLIFYTNE</sequence>
<keyword evidence="1" id="KW-0732">Signal</keyword>
<dbReference type="RefSeq" id="WP_167964748.1">
    <property type="nucleotide sequence ID" value="NZ_CP050831.1"/>
</dbReference>
<dbReference type="SUPFAM" id="SSF49785">
    <property type="entry name" value="Galactose-binding domain-like"/>
    <property type="match status" value="1"/>
</dbReference>
<dbReference type="InterPro" id="IPR013728">
    <property type="entry name" value="BT_3987-like_N"/>
</dbReference>
<feature type="domain" description="DUF4999" evidence="4">
    <location>
        <begin position="1"/>
        <end position="75"/>
    </location>
</feature>
<reference evidence="5 6" key="1">
    <citation type="submission" date="2020-03" db="EMBL/GenBank/DDBJ databases">
        <title>Genomic analysis of Bacteroides faecium CBA7301.</title>
        <authorList>
            <person name="Kim J."/>
            <person name="Roh S.W."/>
        </authorList>
    </citation>
    <scope>NUCLEOTIDE SEQUENCE [LARGE SCALE GENOMIC DNA]</scope>
    <source>
        <strain evidence="5 6">CBA7301</strain>
    </source>
</reference>
<dbReference type="InterPro" id="IPR032163">
    <property type="entry name" value="DUF4999"/>
</dbReference>
<keyword evidence="6" id="KW-1185">Reference proteome</keyword>
<feature type="chain" id="PRO_5026301747" evidence="1">
    <location>
        <begin position="23"/>
        <end position="461"/>
    </location>
</feature>
<evidence type="ECO:0000259" key="4">
    <source>
        <dbReference type="Pfam" id="PF16390"/>
    </source>
</evidence>